<gene>
    <name evidence="1" type="ORF">DI396_14165</name>
</gene>
<dbReference type="SUPFAM" id="SSF75169">
    <property type="entry name" value="DsrEFH-like"/>
    <property type="match status" value="1"/>
</dbReference>
<evidence type="ECO:0000313" key="2">
    <source>
        <dbReference type="Proteomes" id="UP000248012"/>
    </source>
</evidence>
<organism evidence="1 2">
    <name type="scientific">Litorivita pollutaquae</name>
    <dbReference type="NCBI Taxonomy" id="2200892"/>
    <lineage>
        <taxon>Bacteria</taxon>
        <taxon>Pseudomonadati</taxon>
        <taxon>Pseudomonadota</taxon>
        <taxon>Alphaproteobacteria</taxon>
        <taxon>Rhodobacterales</taxon>
        <taxon>Paracoccaceae</taxon>
        <taxon>Litorivita</taxon>
    </lineage>
</organism>
<dbReference type="AlphaFoldDB" id="A0A2V4MJ76"/>
<accession>A0A2V4MJ76</accession>
<evidence type="ECO:0008006" key="3">
    <source>
        <dbReference type="Google" id="ProtNLM"/>
    </source>
</evidence>
<dbReference type="EMBL" id="QFVT01000011">
    <property type="protein sequence ID" value="PYC46635.1"/>
    <property type="molecule type" value="Genomic_DNA"/>
</dbReference>
<comment type="caution">
    <text evidence="1">The sequence shown here is derived from an EMBL/GenBank/DDBJ whole genome shotgun (WGS) entry which is preliminary data.</text>
</comment>
<sequence length="95" mass="10609">MAHTLAKKDPEAEIAVFLVADAVLCAKAGQKTTRWPLHLEPMLLRILSAEGRLLMYSTRMDVLYRVDDDMMEGQTRSNMDDLAQATLAADKALVF</sequence>
<dbReference type="InterPro" id="IPR027396">
    <property type="entry name" value="DsrEFH-like"/>
</dbReference>
<dbReference type="OrthoDB" id="9812053at2"/>
<protein>
    <recommendedName>
        <fullName evidence="3">tRNA 2-thiouridine synthesizing protein C</fullName>
    </recommendedName>
</protein>
<dbReference type="Gene3D" id="3.40.1260.10">
    <property type="entry name" value="DsrEFH-like"/>
    <property type="match status" value="1"/>
</dbReference>
<reference evidence="1 2" key="1">
    <citation type="submission" date="2018-05" db="EMBL/GenBank/DDBJ databases">
        <title>Oceanovita maritima gen. nov., sp. nov., a marine bacterium in the family Rhodobacteraceae isolated from surface seawater of Lundu port Xiamen, China.</title>
        <authorList>
            <person name="Hetharua B.H."/>
            <person name="Min D."/>
            <person name="Liao H."/>
            <person name="Tian Y."/>
        </authorList>
    </citation>
    <scope>NUCLEOTIDE SEQUENCE [LARGE SCALE GENOMIC DNA]</scope>
    <source>
        <strain evidence="1 2">FSX-11</strain>
    </source>
</reference>
<keyword evidence="2" id="KW-1185">Reference proteome</keyword>
<proteinExistence type="predicted"/>
<name>A0A2V4MJ76_9RHOB</name>
<dbReference type="Proteomes" id="UP000248012">
    <property type="component" value="Unassembled WGS sequence"/>
</dbReference>
<evidence type="ECO:0000313" key="1">
    <source>
        <dbReference type="EMBL" id="PYC46635.1"/>
    </source>
</evidence>